<comment type="caution">
    <text evidence="4">The sequence shown here is derived from an EMBL/GenBank/DDBJ whole genome shotgun (WGS) entry which is preliminary data.</text>
</comment>
<proteinExistence type="predicted"/>
<protein>
    <submittedName>
        <fullName evidence="4">LysM peptidoglycan-binding domain-containing protein</fullName>
    </submittedName>
</protein>
<evidence type="ECO:0000256" key="1">
    <source>
        <dbReference type="SAM" id="MobiDB-lite"/>
    </source>
</evidence>
<dbReference type="Pfam" id="PF01476">
    <property type="entry name" value="LysM"/>
    <property type="match status" value="1"/>
</dbReference>
<dbReference type="SMART" id="SM00257">
    <property type="entry name" value="LysM"/>
    <property type="match status" value="1"/>
</dbReference>
<feature type="region of interest" description="Disordered" evidence="1">
    <location>
        <begin position="28"/>
        <end position="72"/>
    </location>
</feature>
<keyword evidence="2" id="KW-0812">Transmembrane</keyword>
<dbReference type="Proteomes" id="UP000326476">
    <property type="component" value="Unassembled WGS sequence"/>
</dbReference>
<evidence type="ECO:0000256" key="2">
    <source>
        <dbReference type="SAM" id="Phobius"/>
    </source>
</evidence>
<dbReference type="PROSITE" id="PS51782">
    <property type="entry name" value="LYSM"/>
    <property type="match status" value="1"/>
</dbReference>
<dbReference type="Gene3D" id="3.10.350.10">
    <property type="entry name" value="LysM domain"/>
    <property type="match status" value="1"/>
</dbReference>
<dbReference type="InterPro" id="IPR018392">
    <property type="entry name" value="LysM"/>
</dbReference>
<dbReference type="SUPFAM" id="SSF54106">
    <property type="entry name" value="LysM domain"/>
    <property type="match status" value="1"/>
</dbReference>
<sequence length="254" mass="28394">MLQFSSNKGGIIMAFKDNWNQFKNKWKKEEPAIEEENANLEGEVEAGPETSSADEYENLKNRQYSRSSRNKKEKGVSPTVKVLIALGLLFILIPYAAYIIYGNQQKQPESMNVDQVMVSKSENDSQKQAEEESKKAEESKQAEESKKQEESQQAAQASQQAAQEARQAAEQSQAVQQSQQQAAAQEQSRQQASRNQNQQNTNQNQNVGSYQVSAGDNLYRIAVNHGMTLNQLLELNGLHANSPIAPGTVLRVYQ</sequence>
<keyword evidence="5" id="KW-1185">Reference proteome</keyword>
<organism evidence="4 5">
    <name type="scientific">Aerococcus tenax</name>
    <dbReference type="NCBI Taxonomy" id="3078812"/>
    <lineage>
        <taxon>Bacteria</taxon>
        <taxon>Bacillati</taxon>
        <taxon>Bacillota</taxon>
        <taxon>Bacilli</taxon>
        <taxon>Lactobacillales</taxon>
        <taxon>Aerococcaceae</taxon>
        <taxon>Aerococcus</taxon>
    </lineage>
</organism>
<evidence type="ECO:0000313" key="5">
    <source>
        <dbReference type="Proteomes" id="UP000326476"/>
    </source>
</evidence>
<evidence type="ECO:0000313" key="4">
    <source>
        <dbReference type="EMBL" id="KAA9239259.1"/>
    </source>
</evidence>
<feature type="domain" description="LysM" evidence="3">
    <location>
        <begin position="208"/>
        <end position="252"/>
    </location>
</feature>
<dbReference type="InterPro" id="IPR036779">
    <property type="entry name" value="LysM_dom_sf"/>
</dbReference>
<accession>A0A5N1BM49</accession>
<keyword evidence="2" id="KW-1133">Transmembrane helix</keyword>
<feature type="compositionally biased region" description="Low complexity" evidence="1">
    <location>
        <begin position="151"/>
        <end position="206"/>
    </location>
</feature>
<feature type="compositionally biased region" description="Acidic residues" evidence="1">
    <location>
        <begin position="32"/>
        <end position="56"/>
    </location>
</feature>
<dbReference type="EMBL" id="VYVN01000017">
    <property type="protein sequence ID" value="KAA9239259.1"/>
    <property type="molecule type" value="Genomic_DNA"/>
</dbReference>
<dbReference type="CDD" id="cd00118">
    <property type="entry name" value="LysM"/>
    <property type="match status" value="1"/>
</dbReference>
<gene>
    <name evidence="4" type="ORF">F6I34_06865</name>
</gene>
<name>A0A5N1BM49_9LACT</name>
<feature type="transmembrane region" description="Helical" evidence="2">
    <location>
        <begin position="79"/>
        <end position="101"/>
    </location>
</feature>
<keyword evidence="2" id="KW-0472">Membrane</keyword>
<evidence type="ECO:0000259" key="3">
    <source>
        <dbReference type="PROSITE" id="PS51782"/>
    </source>
</evidence>
<dbReference type="AlphaFoldDB" id="A0A5N1BM49"/>
<feature type="region of interest" description="Disordered" evidence="1">
    <location>
        <begin position="115"/>
        <end position="209"/>
    </location>
</feature>
<reference evidence="5" key="1">
    <citation type="submission" date="2019-09" db="EMBL/GenBank/DDBJ databases">
        <title>Draft genome sequence assemblies of isolates from the urinary tract.</title>
        <authorList>
            <person name="Mores C.R."/>
            <person name="Putonti C."/>
            <person name="Wolfe A.J."/>
        </authorList>
    </citation>
    <scope>NUCLEOTIDE SEQUENCE [LARGE SCALE GENOMIC DNA]</scope>
    <source>
        <strain evidence="5">UMB8614</strain>
    </source>
</reference>
<feature type="compositionally biased region" description="Basic and acidic residues" evidence="1">
    <location>
        <begin position="121"/>
        <end position="150"/>
    </location>
</feature>